<comment type="subcellular location">
    <subcellularLocation>
        <location evidence="1">Cell inner membrane</location>
        <topology evidence="1">Multi-pass membrane protein</topology>
    </subcellularLocation>
</comment>
<accession>A0A7R8WRJ4</accession>
<comment type="similarity">
    <text evidence="3">Belongs to the UPF0283 family.</text>
</comment>
<evidence type="ECO:0000256" key="8">
    <source>
        <dbReference type="ARBA" id="ARBA00023136"/>
    </source>
</evidence>
<evidence type="ECO:0000256" key="3">
    <source>
        <dbReference type="ARBA" id="ARBA00008255"/>
    </source>
</evidence>
<dbReference type="GO" id="GO:0005384">
    <property type="term" value="F:manganese ion transmembrane transporter activity"/>
    <property type="evidence" value="ECO:0007669"/>
    <property type="project" value="InterPro"/>
</dbReference>
<dbReference type="NCBIfam" id="TIGR01620">
    <property type="entry name" value="hyp_HI0043"/>
    <property type="match status" value="1"/>
</dbReference>
<dbReference type="InterPro" id="IPR006507">
    <property type="entry name" value="UPF0283"/>
</dbReference>
<dbReference type="InterPro" id="IPR008217">
    <property type="entry name" value="Ccc1_fam"/>
</dbReference>
<evidence type="ECO:0000256" key="2">
    <source>
        <dbReference type="ARBA" id="ARBA00007049"/>
    </source>
</evidence>
<evidence type="ECO:0000256" key="4">
    <source>
        <dbReference type="ARBA" id="ARBA00022475"/>
    </source>
</evidence>
<keyword evidence="6" id="KW-0812">Transmembrane</keyword>
<keyword evidence="7" id="KW-1133">Transmembrane helix</keyword>
<keyword evidence="8" id="KW-0472">Membrane</keyword>
<dbReference type="PANTHER" id="PTHR39342">
    <property type="entry name" value="UPF0283 MEMBRANE PROTEIN YCJF"/>
    <property type="match status" value="1"/>
</dbReference>
<evidence type="ECO:0000313" key="9">
    <source>
        <dbReference type="EMBL" id="CAD7236789.1"/>
    </source>
</evidence>
<evidence type="ECO:0000256" key="7">
    <source>
        <dbReference type="ARBA" id="ARBA00022989"/>
    </source>
</evidence>
<feature type="non-terminal residue" evidence="9">
    <location>
        <position position="455"/>
    </location>
</feature>
<name>A0A7R8WRJ4_9CRUS</name>
<dbReference type="GO" id="GO:0030026">
    <property type="term" value="P:intracellular manganese ion homeostasis"/>
    <property type="evidence" value="ECO:0007669"/>
    <property type="project" value="InterPro"/>
</dbReference>
<evidence type="ECO:0000256" key="6">
    <source>
        <dbReference type="ARBA" id="ARBA00022692"/>
    </source>
</evidence>
<evidence type="ECO:0000256" key="1">
    <source>
        <dbReference type="ARBA" id="ARBA00004429"/>
    </source>
</evidence>
<organism evidence="9">
    <name type="scientific">Cyprideis torosa</name>
    <dbReference type="NCBI Taxonomy" id="163714"/>
    <lineage>
        <taxon>Eukaryota</taxon>
        <taxon>Metazoa</taxon>
        <taxon>Ecdysozoa</taxon>
        <taxon>Arthropoda</taxon>
        <taxon>Crustacea</taxon>
        <taxon>Oligostraca</taxon>
        <taxon>Ostracoda</taxon>
        <taxon>Podocopa</taxon>
        <taxon>Podocopida</taxon>
        <taxon>Cytherocopina</taxon>
        <taxon>Cytheroidea</taxon>
        <taxon>Cytherideidae</taxon>
        <taxon>Cyprideis</taxon>
    </lineage>
</organism>
<dbReference type="OrthoDB" id="6398830at2759"/>
<dbReference type="Pfam" id="PF01988">
    <property type="entry name" value="VIT1"/>
    <property type="match status" value="1"/>
</dbReference>
<keyword evidence="5" id="KW-0997">Cell inner membrane</keyword>
<dbReference type="AlphaFoldDB" id="A0A7R8WRJ4"/>
<gene>
    <name evidence="9" type="ORF">CTOB1V02_LOCUS14604</name>
</gene>
<reference evidence="9" key="1">
    <citation type="submission" date="2020-11" db="EMBL/GenBank/DDBJ databases">
        <authorList>
            <person name="Tran Van P."/>
        </authorList>
    </citation>
    <scope>NUCLEOTIDE SEQUENCE</scope>
</reference>
<dbReference type="GO" id="GO:0005886">
    <property type="term" value="C:plasma membrane"/>
    <property type="evidence" value="ECO:0007669"/>
    <property type="project" value="UniProtKB-SubCell"/>
</dbReference>
<dbReference type="Pfam" id="PF05128">
    <property type="entry name" value="DUF697"/>
    <property type="match status" value="1"/>
</dbReference>
<dbReference type="InterPro" id="IPR021147">
    <property type="entry name" value="DUF697"/>
</dbReference>
<dbReference type="EMBL" id="OB681925">
    <property type="protein sequence ID" value="CAD7236789.1"/>
    <property type="molecule type" value="Genomic_DNA"/>
</dbReference>
<dbReference type="PANTHER" id="PTHR39342:SF1">
    <property type="entry name" value="UPF0283 MEMBRANE PROTEIN YCJF"/>
    <property type="match status" value="1"/>
</dbReference>
<proteinExistence type="inferred from homology"/>
<evidence type="ECO:0000256" key="5">
    <source>
        <dbReference type="ARBA" id="ARBA00022519"/>
    </source>
</evidence>
<keyword evidence="4" id="KW-1003">Cell membrane</keyword>
<sequence>MTDRKSAVLIELEEESDTPSPAEAPPVFDDTSEQPATGYAMTTAAVIAARPPSFLARWFWRLLLVLLTTVLSITAWNFATDLVSSRPILGWIVSGLIIAFILVCVMIAIKELAAFSRLSRIDALHRAAESARADGDLKAARKVTGDLTNLYKGREDTQWGRERLSERREDVFDASGLLDLAERELLSPLDGAARQEVEAAARQVATVTALVPLALADVAAALTANLRMIRRIAEIYGGRSGTLGSWRLTRAVMSHLVATGALAVGDDMLEPILGGGVLGKLSRRFGEGLVNGGLTARVGVAAIEPVAIPEKGNTVPSRLAKWIYHRKKATAPEGKGHLRDMIFGAIDGSVTTFAIVAGVAGAGLSPFVIVALGLANVAADGFSMAVGNYSGTKAELDNARRLRAKEKQRITNDPKGSRDALRRVLGAQGLSGKTLEDAVDQVSCDHDRWITAILE</sequence>
<protein>
    <submittedName>
        <fullName evidence="9">Uncharacterized protein</fullName>
    </submittedName>
</protein>
<comment type="similarity">
    <text evidence="2">Belongs to the CCC1 family.</text>
</comment>